<dbReference type="PANTHER" id="PTHR24243:SF208">
    <property type="entry name" value="PYROKININ-1 RECEPTOR"/>
    <property type="match status" value="1"/>
</dbReference>
<protein>
    <submittedName>
        <fullName evidence="11">C-C chemokine receptor type 2</fullName>
    </submittedName>
</protein>
<organism evidence="11 12">
    <name type="scientific">Acropora cervicornis</name>
    <name type="common">Staghorn coral</name>
    <dbReference type="NCBI Taxonomy" id="6130"/>
    <lineage>
        <taxon>Eukaryota</taxon>
        <taxon>Metazoa</taxon>
        <taxon>Cnidaria</taxon>
        <taxon>Anthozoa</taxon>
        <taxon>Hexacorallia</taxon>
        <taxon>Scleractinia</taxon>
        <taxon>Astrocoeniina</taxon>
        <taxon>Acroporidae</taxon>
        <taxon>Acropora</taxon>
    </lineage>
</organism>
<dbReference type="InterPro" id="IPR017452">
    <property type="entry name" value="GPCR_Rhodpsn_7TM"/>
</dbReference>
<dbReference type="SMART" id="SM01381">
    <property type="entry name" value="7TM_GPCR_Srsx"/>
    <property type="match status" value="1"/>
</dbReference>
<evidence type="ECO:0000313" key="12">
    <source>
        <dbReference type="Proteomes" id="UP001249851"/>
    </source>
</evidence>
<evidence type="ECO:0000313" key="11">
    <source>
        <dbReference type="EMBL" id="KAK2569644.1"/>
    </source>
</evidence>
<dbReference type="PROSITE" id="PS50262">
    <property type="entry name" value="G_PROTEIN_RECEP_F1_2"/>
    <property type="match status" value="1"/>
</dbReference>
<evidence type="ECO:0000256" key="5">
    <source>
        <dbReference type="ARBA" id="ARBA00023136"/>
    </source>
</evidence>
<reference evidence="11" key="2">
    <citation type="journal article" date="2023" name="Science">
        <title>Genomic signatures of disease resistance in endangered staghorn corals.</title>
        <authorList>
            <person name="Vollmer S.V."/>
            <person name="Selwyn J.D."/>
            <person name="Despard B.A."/>
            <person name="Roesel C.L."/>
        </authorList>
    </citation>
    <scope>NUCLEOTIDE SEQUENCE</scope>
    <source>
        <strain evidence="11">K2</strain>
    </source>
</reference>
<keyword evidence="12" id="KW-1185">Reference proteome</keyword>
<name>A0AAD9VCU6_ACRCE</name>
<evidence type="ECO:0000256" key="6">
    <source>
        <dbReference type="ARBA" id="ARBA00023170"/>
    </source>
</evidence>
<keyword evidence="7 8" id="KW-0807">Transducer</keyword>
<dbReference type="Pfam" id="PF00001">
    <property type="entry name" value="7tm_1"/>
    <property type="match status" value="1"/>
</dbReference>
<evidence type="ECO:0000256" key="4">
    <source>
        <dbReference type="ARBA" id="ARBA00023040"/>
    </source>
</evidence>
<evidence type="ECO:0000256" key="2">
    <source>
        <dbReference type="ARBA" id="ARBA00022692"/>
    </source>
</evidence>
<dbReference type="PANTHER" id="PTHR24243">
    <property type="entry name" value="G-PROTEIN COUPLED RECEPTOR"/>
    <property type="match status" value="1"/>
</dbReference>
<sequence length="352" mass="39604">MMDSRANFSSPNDTDAGVDEQWEKADILKLTAQVLIATFGVIGNALVITVLKATKKIQPGEFYLMNLAIADLGTLLLTFPIIALKEKANRWLLGRFTCIYLTPCTEVFHGASVWFIAVIAVERYRQVVTVKMVLKNPNKASWQRAKIVATCVWVTSFLIFSLPMYFIVDHQEPVAGRPEICGPNWPSKISIKIYNGLLTFSSYLLPLLVISITYVIISRTLTRSNLFIKAMKRDQLSPQQNDKDSTIKSARLNQNNRAKKILTPLVLVFALTMLPLNTIRFAVVLRPALSDEVFYRSLLFVVSVFVLLNSSSNPVIYSVVSRDFRRRVSNFISGGRGIDKQNTLLGRPVARR</sequence>
<dbReference type="PROSITE" id="PS00237">
    <property type="entry name" value="G_PROTEIN_RECEP_F1_1"/>
    <property type="match status" value="1"/>
</dbReference>
<evidence type="ECO:0000256" key="7">
    <source>
        <dbReference type="ARBA" id="ARBA00023224"/>
    </source>
</evidence>
<feature type="transmembrane region" description="Helical" evidence="9">
    <location>
        <begin position="107"/>
        <end position="124"/>
    </location>
</feature>
<evidence type="ECO:0000259" key="10">
    <source>
        <dbReference type="PROSITE" id="PS50262"/>
    </source>
</evidence>
<gene>
    <name evidence="11" type="ORF">P5673_005474</name>
</gene>
<feature type="transmembrane region" description="Helical" evidence="9">
    <location>
        <begin position="261"/>
        <end position="285"/>
    </location>
</feature>
<feature type="transmembrane region" description="Helical" evidence="9">
    <location>
        <begin position="63"/>
        <end position="83"/>
    </location>
</feature>
<evidence type="ECO:0000256" key="3">
    <source>
        <dbReference type="ARBA" id="ARBA00022989"/>
    </source>
</evidence>
<comment type="caution">
    <text evidence="11">The sequence shown here is derived from an EMBL/GenBank/DDBJ whole genome shotgun (WGS) entry which is preliminary data.</text>
</comment>
<feature type="transmembrane region" description="Helical" evidence="9">
    <location>
        <begin position="297"/>
        <end position="320"/>
    </location>
</feature>
<keyword evidence="6 8" id="KW-0675">Receptor</keyword>
<evidence type="ECO:0000256" key="9">
    <source>
        <dbReference type="SAM" id="Phobius"/>
    </source>
</evidence>
<accession>A0AAD9VCU6</accession>
<dbReference type="GO" id="GO:0016020">
    <property type="term" value="C:membrane"/>
    <property type="evidence" value="ECO:0007669"/>
    <property type="project" value="UniProtKB-SubCell"/>
</dbReference>
<proteinExistence type="inferred from homology"/>
<evidence type="ECO:0000256" key="8">
    <source>
        <dbReference type="RuleBase" id="RU000688"/>
    </source>
</evidence>
<comment type="subcellular location">
    <subcellularLocation>
        <location evidence="1">Membrane</location>
        <topology evidence="1">Multi-pass membrane protein</topology>
    </subcellularLocation>
</comment>
<dbReference type="Gene3D" id="1.20.1070.10">
    <property type="entry name" value="Rhodopsin 7-helix transmembrane proteins"/>
    <property type="match status" value="1"/>
</dbReference>
<evidence type="ECO:0000256" key="1">
    <source>
        <dbReference type="ARBA" id="ARBA00004141"/>
    </source>
</evidence>
<dbReference type="AlphaFoldDB" id="A0AAD9VCU6"/>
<keyword evidence="3 9" id="KW-1133">Transmembrane helix</keyword>
<feature type="transmembrane region" description="Helical" evidence="9">
    <location>
        <begin position="30"/>
        <end position="51"/>
    </location>
</feature>
<keyword evidence="5 9" id="KW-0472">Membrane</keyword>
<feature type="transmembrane region" description="Helical" evidence="9">
    <location>
        <begin position="145"/>
        <end position="168"/>
    </location>
</feature>
<reference evidence="11" key="1">
    <citation type="journal article" date="2023" name="G3 (Bethesda)">
        <title>Whole genome assembly and annotation of the endangered Caribbean coral Acropora cervicornis.</title>
        <authorList>
            <person name="Selwyn J.D."/>
            <person name="Vollmer S.V."/>
        </authorList>
    </citation>
    <scope>NUCLEOTIDE SEQUENCE</scope>
    <source>
        <strain evidence="11">K2</strain>
    </source>
</reference>
<dbReference type="EMBL" id="JARQWQ010000009">
    <property type="protein sequence ID" value="KAK2569644.1"/>
    <property type="molecule type" value="Genomic_DNA"/>
</dbReference>
<dbReference type="GO" id="GO:0004930">
    <property type="term" value="F:G protein-coupled receptor activity"/>
    <property type="evidence" value="ECO:0007669"/>
    <property type="project" value="UniProtKB-KW"/>
</dbReference>
<dbReference type="InterPro" id="IPR000276">
    <property type="entry name" value="GPCR_Rhodpsn"/>
</dbReference>
<dbReference type="SUPFAM" id="SSF81321">
    <property type="entry name" value="Family A G protein-coupled receptor-like"/>
    <property type="match status" value="1"/>
</dbReference>
<dbReference type="CDD" id="cd00637">
    <property type="entry name" value="7tm_classA_rhodopsin-like"/>
    <property type="match status" value="1"/>
</dbReference>
<comment type="similarity">
    <text evidence="8">Belongs to the G-protein coupled receptor 1 family.</text>
</comment>
<keyword evidence="2 8" id="KW-0812">Transmembrane</keyword>
<feature type="domain" description="G-protein coupled receptors family 1 profile" evidence="10">
    <location>
        <begin position="43"/>
        <end position="317"/>
    </location>
</feature>
<dbReference type="PRINTS" id="PR00237">
    <property type="entry name" value="GPCRRHODOPSN"/>
</dbReference>
<feature type="transmembrane region" description="Helical" evidence="9">
    <location>
        <begin position="193"/>
        <end position="217"/>
    </location>
</feature>
<keyword evidence="4 8" id="KW-0297">G-protein coupled receptor</keyword>
<dbReference type="Proteomes" id="UP001249851">
    <property type="component" value="Unassembled WGS sequence"/>
</dbReference>